<dbReference type="EMBL" id="FQXB01000001">
    <property type="protein sequence ID" value="SHG71066.1"/>
    <property type="molecule type" value="Genomic_DNA"/>
</dbReference>
<keyword evidence="5 8" id="KW-0732">Signal</keyword>
<proteinExistence type="inferred from homology"/>
<dbReference type="GO" id="GO:0009279">
    <property type="term" value="C:cell outer membrane"/>
    <property type="evidence" value="ECO:0007669"/>
    <property type="project" value="UniProtKB-SubCell"/>
</dbReference>
<keyword evidence="4" id="KW-0812">Transmembrane</keyword>
<protein>
    <submittedName>
        <fullName evidence="9">Long-chain fatty acid transport protein</fullName>
    </submittedName>
</protein>
<keyword evidence="3" id="KW-1134">Transmembrane beta strand</keyword>
<evidence type="ECO:0000256" key="4">
    <source>
        <dbReference type="ARBA" id="ARBA00022692"/>
    </source>
</evidence>
<sequence>MKNYLSTGAALLLTATAASAGGLDRGGNSYSVLFENGNYAELSFSIAQPEVSGDYPAGLGGGSTGKMSEDFNTFGVALKFAINDQIDLGLFLNQPFGADASYGTGPYTGLEAEWDSNQIAIVGKYQVNPNVSVYGGLRVVKSEANISIPDTLNRGSAAQALGDGIAQAIAAGAPPAVISDLEGQLAAVQGAPAGAFGYSATAAANSQVGYVIGAAYEKPEIALRVSLTYESGLTHDFDTLEVFQGVTTEATTDIKLPQSLTLDFQTGVAEDTLVFGSIRWAEWSVWDVRPPAFEAFSGGAVTSLDNDTITYRLGVGRRINDDLSLFARVTYEEASGGVASRLSPTDGTTSIGIGGTYNLDGVSLRGGIEYSMLGDATDGSGVEFEENTALGLGLSVGYSF</sequence>
<reference evidence="9 10" key="1">
    <citation type="submission" date="2016-11" db="EMBL/GenBank/DDBJ databases">
        <authorList>
            <person name="Jaros S."/>
            <person name="Januszkiewicz K."/>
            <person name="Wedrychowicz H."/>
        </authorList>
    </citation>
    <scope>NUCLEOTIDE SEQUENCE [LARGE SCALE GENOMIC DNA]</scope>
    <source>
        <strain evidence="9 10">DSM 28715</strain>
    </source>
</reference>
<dbReference type="GO" id="GO:0015483">
    <property type="term" value="F:long-chain fatty acid transporting porin activity"/>
    <property type="evidence" value="ECO:0007669"/>
    <property type="project" value="TreeGrafter"/>
</dbReference>
<feature type="chain" id="PRO_5011957306" evidence="8">
    <location>
        <begin position="21"/>
        <end position="400"/>
    </location>
</feature>
<evidence type="ECO:0000256" key="5">
    <source>
        <dbReference type="ARBA" id="ARBA00022729"/>
    </source>
</evidence>
<dbReference type="RefSeq" id="WP_072899148.1">
    <property type="nucleotide sequence ID" value="NZ_FQXB01000001.1"/>
</dbReference>
<dbReference type="STRING" id="1508389.SAMN05444003_0593"/>
<evidence type="ECO:0000256" key="8">
    <source>
        <dbReference type="SAM" id="SignalP"/>
    </source>
</evidence>
<evidence type="ECO:0000256" key="2">
    <source>
        <dbReference type="ARBA" id="ARBA00008163"/>
    </source>
</evidence>
<dbReference type="PANTHER" id="PTHR35093">
    <property type="entry name" value="OUTER MEMBRANE PROTEIN NMB0088-RELATED"/>
    <property type="match status" value="1"/>
</dbReference>
<evidence type="ECO:0000313" key="10">
    <source>
        <dbReference type="Proteomes" id="UP000184074"/>
    </source>
</evidence>
<name>A0A1M5M1D8_9RHOB</name>
<dbReference type="SUPFAM" id="SSF56935">
    <property type="entry name" value="Porins"/>
    <property type="match status" value="1"/>
</dbReference>
<gene>
    <name evidence="9" type="ORF">SAMN05444003_0593</name>
</gene>
<feature type="signal peptide" evidence="8">
    <location>
        <begin position="1"/>
        <end position="20"/>
    </location>
</feature>
<dbReference type="PANTHER" id="PTHR35093:SF8">
    <property type="entry name" value="OUTER MEMBRANE PROTEIN NMB0088-RELATED"/>
    <property type="match status" value="1"/>
</dbReference>
<dbReference type="Proteomes" id="UP000184074">
    <property type="component" value="Unassembled WGS sequence"/>
</dbReference>
<dbReference type="Gene3D" id="2.40.160.60">
    <property type="entry name" value="Outer membrane protein transport protein (OMPP1/FadL/TodX)"/>
    <property type="match status" value="1"/>
</dbReference>
<evidence type="ECO:0000256" key="6">
    <source>
        <dbReference type="ARBA" id="ARBA00023136"/>
    </source>
</evidence>
<keyword evidence="7" id="KW-0998">Cell outer membrane</keyword>
<keyword evidence="6" id="KW-0472">Membrane</keyword>
<dbReference type="InterPro" id="IPR005017">
    <property type="entry name" value="OMPP1/FadL/TodX"/>
</dbReference>
<evidence type="ECO:0000256" key="3">
    <source>
        <dbReference type="ARBA" id="ARBA00022452"/>
    </source>
</evidence>
<accession>A0A1M5M1D8</accession>
<comment type="similarity">
    <text evidence="2">Belongs to the OmpP1/FadL family.</text>
</comment>
<dbReference type="AlphaFoldDB" id="A0A1M5M1D8"/>
<evidence type="ECO:0000313" key="9">
    <source>
        <dbReference type="EMBL" id="SHG71066.1"/>
    </source>
</evidence>
<comment type="subcellular location">
    <subcellularLocation>
        <location evidence="1">Cell outer membrane</location>
        <topology evidence="1">Multi-pass membrane protein</topology>
    </subcellularLocation>
</comment>
<dbReference type="OrthoDB" id="6679728at2"/>
<organism evidence="9 10">
    <name type="scientific">Cognatiyoonia sediminum</name>
    <dbReference type="NCBI Taxonomy" id="1508389"/>
    <lineage>
        <taxon>Bacteria</taxon>
        <taxon>Pseudomonadati</taxon>
        <taxon>Pseudomonadota</taxon>
        <taxon>Alphaproteobacteria</taxon>
        <taxon>Rhodobacterales</taxon>
        <taxon>Paracoccaceae</taxon>
        <taxon>Cognatiyoonia</taxon>
    </lineage>
</organism>
<keyword evidence="10" id="KW-1185">Reference proteome</keyword>
<evidence type="ECO:0000256" key="7">
    <source>
        <dbReference type="ARBA" id="ARBA00023237"/>
    </source>
</evidence>
<evidence type="ECO:0000256" key="1">
    <source>
        <dbReference type="ARBA" id="ARBA00004571"/>
    </source>
</evidence>
<dbReference type="Pfam" id="PF03349">
    <property type="entry name" value="Toluene_X"/>
    <property type="match status" value="1"/>
</dbReference>